<feature type="domain" description="Penicillin-binding protein transpeptidase" evidence="29">
    <location>
        <begin position="423"/>
        <end position="727"/>
    </location>
</feature>
<reference evidence="32 33" key="1">
    <citation type="submission" date="2021-01" db="EMBL/GenBank/DDBJ databases">
        <title>Entomomonas sp. F2A isolated from a house cricket (Acheta domesticus).</title>
        <authorList>
            <person name="Spergser J."/>
            <person name="Busse H.-J."/>
        </authorList>
    </citation>
    <scope>NUCLEOTIDE SEQUENCE [LARGE SCALE GENOMIC DNA]</scope>
    <source>
        <strain evidence="32 33">F2A</strain>
    </source>
</reference>
<dbReference type="GO" id="GO:0009002">
    <property type="term" value="F:serine-type D-Ala-D-Ala carboxypeptidase activity"/>
    <property type="evidence" value="ECO:0007669"/>
    <property type="project" value="UniProtKB-EC"/>
</dbReference>
<gene>
    <name evidence="32" type="ORF">JHT90_03965</name>
</gene>
<dbReference type="GO" id="GO:0030288">
    <property type="term" value="C:outer membrane-bounded periplasmic space"/>
    <property type="evidence" value="ECO:0007669"/>
    <property type="project" value="TreeGrafter"/>
</dbReference>
<evidence type="ECO:0000256" key="20">
    <source>
        <dbReference type="ARBA" id="ARBA00023136"/>
    </source>
</evidence>
<comment type="pathway">
    <text evidence="3">Cell wall biogenesis; peptidoglycan biosynthesis.</text>
</comment>
<keyword evidence="22" id="KW-0511">Multifunctional enzyme</keyword>
<evidence type="ECO:0000256" key="25">
    <source>
        <dbReference type="ARBA" id="ARBA00044770"/>
    </source>
</evidence>
<keyword evidence="23" id="KW-0961">Cell wall biogenesis/degradation</keyword>
<evidence type="ECO:0000256" key="15">
    <source>
        <dbReference type="ARBA" id="ARBA00022801"/>
    </source>
</evidence>
<evidence type="ECO:0000259" key="30">
    <source>
        <dbReference type="Pfam" id="PF00912"/>
    </source>
</evidence>
<comment type="pathway">
    <text evidence="27">Glycan biosynthesis.</text>
</comment>
<dbReference type="EC" id="2.4.99.28" evidence="25"/>
<dbReference type="Gene3D" id="1.10.3810.10">
    <property type="entry name" value="Biosynthetic peptidoglycan transglycosylase-like"/>
    <property type="match status" value="1"/>
</dbReference>
<sequence>MRLYKFIWWSFITLICTVPLVISGAALYLSHNLPSIESIRHIELQIPLRVYSADNKLIAEFGEMRRSPIAYKDIPPNFINALLAAEDDNFKNHYGIDLKSLLRAILELATTGHKQSGGSTITMQVARNYFLSSEQTYIRKAREILLALKLEQELTKEEILELYLNKIFLGYRSYGIEAASQVYYGKSVKELSLAQMATIAGLPKAPSANNPIINPKRSLERRNWILARMHHLGMISKTDYEKAKAEPETAKRHDAIPELAAPYIAEIIRLEMVEKYGDAAYTDGYQVTATISSPLQEAANQALRKGLLEYDKRHGYRGAEQSALPPENWLNTIKEQKSIGYLEPAIVTAIDDQNIIVFTQQNQQETVAWETMKWARPYLSNNSMGPPPKAPKDIVNVGDLIRVQRDQQGTLYFSQIPKAESALVSLNSQTGAVEALVGGFSFDQSNYNRVTQAKRQPGSSFKPFIYSAALDAGFTAASKINDAPIVVEDGSDKKKWKPKNDGNKFLGPISLREGLYRSRNLVTIRLLQSVGIDNTLDYIEKFGFAKESLPPSLSLALGSADVSPMQIARAWTVFASGGYKLYPYVIDEIKDRNNNIIFTAAPPAIPETNQTIAEVSEYKAELIPMEKDDQLKTIPNIAESVIDKRTAYIMNSILQDVIRRGTGTRALVLKRIDLAGKTGTTNDTKDTWFTGYNGDYTTVVWVGFDKPDTLGRREYGGTLALPIWIDFMQVALKDKPNKTMPKPAGIVQLKIDADTGRLASDYSQHTYTEIFKKEDAIKGDNSSGLPMSSDDVAPMELF</sequence>
<evidence type="ECO:0000256" key="18">
    <source>
        <dbReference type="ARBA" id="ARBA00022984"/>
    </source>
</evidence>
<evidence type="ECO:0000256" key="10">
    <source>
        <dbReference type="ARBA" id="ARBA00022645"/>
    </source>
</evidence>
<evidence type="ECO:0000256" key="23">
    <source>
        <dbReference type="ARBA" id="ARBA00023316"/>
    </source>
</evidence>
<dbReference type="GO" id="GO:0008658">
    <property type="term" value="F:penicillin binding"/>
    <property type="evidence" value="ECO:0007669"/>
    <property type="project" value="InterPro"/>
</dbReference>
<dbReference type="Proteomes" id="UP000595278">
    <property type="component" value="Chromosome"/>
</dbReference>
<evidence type="ECO:0000256" key="27">
    <source>
        <dbReference type="ARBA" id="ARBA00060592"/>
    </source>
</evidence>
<keyword evidence="12" id="KW-0328">Glycosyltransferase</keyword>
<keyword evidence="13" id="KW-0808">Transferase</keyword>
<keyword evidence="21" id="KW-0046">Antibiotic resistance</keyword>
<evidence type="ECO:0000256" key="19">
    <source>
        <dbReference type="ARBA" id="ARBA00022989"/>
    </source>
</evidence>
<protein>
    <recommendedName>
        <fullName evidence="7">Penicillin-binding protein 1A</fullName>
        <ecNumber evidence="25">2.4.99.28</ecNumber>
        <ecNumber evidence="6">3.4.16.4</ecNumber>
    </recommendedName>
</protein>
<dbReference type="PANTHER" id="PTHR32282">
    <property type="entry name" value="BINDING PROTEIN TRANSPEPTIDASE, PUTATIVE-RELATED"/>
    <property type="match status" value="1"/>
</dbReference>
<keyword evidence="16" id="KW-0133">Cell shape</keyword>
<keyword evidence="20 28" id="KW-0472">Membrane</keyword>
<dbReference type="InterPro" id="IPR031376">
    <property type="entry name" value="PCB_OB"/>
</dbReference>
<keyword evidence="17" id="KW-0735">Signal-anchor</keyword>
<evidence type="ECO:0000256" key="3">
    <source>
        <dbReference type="ARBA" id="ARBA00004752"/>
    </source>
</evidence>
<comment type="similarity">
    <text evidence="4">In the C-terminal section; belongs to the transpeptidase family.</text>
</comment>
<evidence type="ECO:0000256" key="8">
    <source>
        <dbReference type="ARBA" id="ARBA00022475"/>
    </source>
</evidence>
<evidence type="ECO:0000256" key="28">
    <source>
        <dbReference type="SAM" id="Phobius"/>
    </source>
</evidence>
<keyword evidence="19 28" id="KW-1133">Transmembrane helix</keyword>
<evidence type="ECO:0000256" key="22">
    <source>
        <dbReference type="ARBA" id="ARBA00023268"/>
    </source>
</evidence>
<evidence type="ECO:0000256" key="6">
    <source>
        <dbReference type="ARBA" id="ARBA00012448"/>
    </source>
</evidence>
<dbReference type="SUPFAM" id="SSF56601">
    <property type="entry name" value="beta-lactamase/transpeptidase-like"/>
    <property type="match status" value="1"/>
</dbReference>
<evidence type="ECO:0000256" key="4">
    <source>
        <dbReference type="ARBA" id="ARBA00007090"/>
    </source>
</evidence>
<dbReference type="Gene3D" id="3.40.710.10">
    <property type="entry name" value="DD-peptidase/beta-lactamase superfamily"/>
    <property type="match status" value="2"/>
</dbReference>
<comment type="catalytic activity">
    <reaction evidence="24">
        <text>Preferential cleavage: (Ac)2-L-Lys-D-Ala-|-D-Ala. Also transpeptidation of peptidyl-alanyl moieties that are N-acyl substituents of D-alanine.</text>
        <dbReference type="EC" id="3.4.16.4"/>
    </reaction>
</comment>
<dbReference type="GO" id="GO:0005886">
    <property type="term" value="C:plasma membrane"/>
    <property type="evidence" value="ECO:0007669"/>
    <property type="project" value="UniProtKB-SubCell"/>
</dbReference>
<keyword evidence="33" id="KW-1185">Reference proteome</keyword>
<organism evidence="32 33">
    <name type="scientific">Entomomonas asaccharolytica</name>
    <dbReference type="NCBI Taxonomy" id="2785331"/>
    <lineage>
        <taxon>Bacteria</taxon>
        <taxon>Pseudomonadati</taxon>
        <taxon>Pseudomonadota</taxon>
        <taxon>Gammaproteobacteria</taxon>
        <taxon>Pseudomonadales</taxon>
        <taxon>Pseudomonadaceae</taxon>
        <taxon>Entomomonas</taxon>
    </lineage>
</organism>
<evidence type="ECO:0000256" key="12">
    <source>
        <dbReference type="ARBA" id="ARBA00022676"/>
    </source>
</evidence>
<evidence type="ECO:0000256" key="17">
    <source>
        <dbReference type="ARBA" id="ARBA00022968"/>
    </source>
</evidence>
<evidence type="ECO:0000256" key="13">
    <source>
        <dbReference type="ARBA" id="ARBA00022679"/>
    </source>
</evidence>
<dbReference type="SUPFAM" id="SSF53955">
    <property type="entry name" value="Lysozyme-like"/>
    <property type="match status" value="1"/>
</dbReference>
<dbReference type="EC" id="3.4.16.4" evidence="6"/>
<dbReference type="RefSeq" id="WP_201095754.1">
    <property type="nucleotide sequence ID" value="NZ_CP067393.1"/>
</dbReference>
<dbReference type="KEGG" id="eaz:JHT90_03965"/>
<dbReference type="GO" id="GO:0071555">
    <property type="term" value="P:cell wall organization"/>
    <property type="evidence" value="ECO:0007669"/>
    <property type="project" value="UniProtKB-KW"/>
</dbReference>
<evidence type="ECO:0000259" key="29">
    <source>
        <dbReference type="Pfam" id="PF00905"/>
    </source>
</evidence>
<evidence type="ECO:0000256" key="21">
    <source>
        <dbReference type="ARBA" id="ARBA00023251"/>
    </source>
</evidence>
<dbReference type="Pfam" id="PF00912">
    <property type="entry name" value="Transgly"/>
    <property type="match status" value="1"/>
</dbReference>
<keyword evidence="18" id="KW-0573">Peptidoglycan synthesis</keyword>
<dbReference type="GO" id="GO:0008955">
    <property type="term" value="F:peptidoglycan glycosyltransferase activity"/>
    <property type="evidence" value="ECO:0007669"/>
    <property type="project" value="UniProtKB-EC"/>
</dbReference>
<comment type="similarity">
    <text evidence="5">In the N-terminal section; belongs to the glycosyltransferase 51 family.</text>
</comment>
<evidence type="ECO:0000256" key="24">
    <source>
        <dbReference type="ARBA" id="ARBA00034000"/>
    </source>
</evidence>
<evidence type="ECO:0000256" key="9">
    <source>
        <dbReference type="ARBA" id="ARBA00022519"/>
    </source>
</evidence>
<evidence type="ECO:0000256" key="11">
    <source>
        <dbReference type="ARBA" id="ARBA00022670"/>
    </source>
</evidence>
<comment type="catalytic activity">
    <reaction evidence="26">
        <text>[GlcNAc-(1-&gt;4)-Mur2Ac(oyl-L-Ala-gamma-D-Glu-L-Lys-D-Ala-D-Ala)](n)-di-trans,octa-cis-undecaprenyl diphosphate + beta-D-GlcNAc-(1-&gt;4)-Mur2Ac(oyl-L-Ala-gamma-D-Glu-L-Lys-D-Ala-D-Ala)-di-trans,octa-cis-undecaprenyl diphosphate = [GlcNAc-(1-&gt;4)-Mur2Ac(oyl-L-Ala-gamma-D-Glu-L-Lys-D-Ala-D-Ala)](n+1)-di-trans,octa-cis-undecaprenyl diphosphate + di-trans,octa-cis-undecaprenyl diphosphate + H(+)</text>
        <dbReference type="Rhea" id="RHEA:23708"/>
        <dbReference type="Rhea" id="RHEA-COMP:9602"/>
        <dbReference type="Rhea" id="RHEA-COMP:9603"/>
        <dbReference type="ChEBI" id="CHEBI:15378"/>
        <dbReference type="ChEBI" id="CHEBI:58405"/>
        <dbReference type="ChEBI" id="CHEBI:60033"/>
        <dbReference type="ChEBI" id="CHEBI:78435"/>
        <dbReference type="EC" id="2.4.99.28"/>
    </reaction>
</comment>
<keyword evidence="15" id="KW-0378">Hydrolase</keyword>
<dbReference type="GO" id="GO:0046677">
    <property type="term" value="P:response to antibiotic"/>
    <property type="evidence" value="ECO:0007669"/>
    <property type="project" value="UniProtKB-KW"/>
</dbReference>
<evidence type="ECO:0000256" key="14">
    <source>
        <dbReference type="ARBA" id="ARBA00022692"/>
    </source>
</evidence>
<evidence type="ECO:0000256" key="7">
    <source>
        <dbReference type="ARBA" id="ARBA00018638"/>
    </source>
</evidence>
<keyword evidence="9" id="KW-0997">Cell inner membrane</keyword>
<comment type="function">
    <text evidence="1">Cell wall formation. Synthesis of cross-linked peptidoglycan from the lipid intermediates. The enzyme has a penicillin-insensitive transglycosylase N-terminal domain (formation of linear glycan strands) and a penicillin-sensitive transpeptidase C-terminal domain (cross-linking of the peptide subunits).</text>
</comment>
<feature type="domain" description="Glycosyl transferase family 51" evidence="30">
    <location>
        <begin position="55"/>
        <end position="230"/>
    </location>
</feature>
<evidence type="ECO:0000256" key="16">
    <source>
        <dbReference type="ARBA" id="ARBA00022960"/>
    </source>
</evidence>
<comment type="subcellular location">
    <subcellularLocation>
        <location evidence="2">Cell inner membrane</location>
        <topology evidence="2">Single-pass type II membrane protein</topology>
    </subcellularLocation>
</comment>
<keyword evidence="14 28" id="KW-0812">Transmembrane</keyword>
<dbReference type="GO" id="GO:0009252">
    <property type="term" value="P:peptidoglycan biosynthetic process"/>
    <property type="evidence" value="ECO:0007669"/>
    <property type="project" value="UniProtKB-KW"/>
</dbReference>
<dbReference type="PANTHER" id="PTHR32282:SF27">
    <property type="entry name" value="PENICILLIN-BINDING PROTEIN 1A"/>
    <property type="match status" value="1"/>
</dbReference>
<feature type="domain" description="Penicillin-binding protein OB-like" evidence="31">
    <location>
        <begin position="316"/>
        <end position="419"/>
    </location>
</feature>
<dbReference type="GO" id="GO:0006508">
    <property type="term" value="P:proteolysis"/>
    <property type="evidence" value="ECO:0007669"/>
    <property type="project" value="UniProtKB-KW"/>
</dbReference>
<evidence type="ECO:0000259" key="31">
    <source>
        <dbReference type="Pfam" id="PF17092"/>
    </source>
</evidence>
<keyword evidence="8" id="KW-1003">Cell membrane</keyword>
<evidence type="ECO:0000313" key="32">
    <source>
        <dbReference type="EMBL" id="QQP87126.1"/>
    </source>
</evidence>
<keyword evidence="10" id="KW-0121">Carboxypeptidase</keyword>
<evidence type="ECO:0000256" key="26">
    <source>
        <dbReference type="ARBA" id="ARBA00049902"/>
    </source>
</evidence>
<evidence type="ECO:0000313" key="33">
    <source>
        <dbReference type="Proteomes" id="UP000595278"/>
    </source>
</evidence>
<dbReference type="EMBL" id="CP067393">
    <property type="protein sequence ID" value="QQP87126.1"/>
    <property type="molecule type" value="Genomic_DNA"/>
</dbReference>
<name>A0A974RYB2_9GAMM</name>
<keyword evidence="11" id="KW-0645">Protease</keyword>
<dbReference type="Pfam" id="PF17092">
    <property type="entry name" value="PCB_OB"/>
    <property type="match status" value="1"/>
</dbReference>
<dbReference type="GO" id="GO:0008360">
    <property type="term" value="P:regulation of cell shape"/>
    <property type="evidence" value="ECO:0007669"/>
    <property type="project" value="UniProtKB-KW"/>
</dbReference>
<dbReference type="InterPro" id="IPR001460">
    <property type="entry name" value="PCN-bd_Tpept"/>
</dbReference>
<feature type="transmembrane region" description="Helical" evidence="28">
    <location>
        <begin position="7"/>
        <end position="29"/>
    </location>
</feature>
<evidence type="ECO:0000256" key="1">
    <source>
        <dbReference type="ARBA" id="ARBA00002624"/>
    </source>
</evidence>
<dbReference type="InterPro" id="IPR012338">
    <property type="entry name" value="Beta-lactam/transpept-like"/>
</dbReference>
<accession>A0A974RYB2</accession>
<dbReference type="InterPro" id="IPR023346">
    <property type="entry name" value="Lysozyme-like_dom_sf"/>
</dbReference>
<dbReference type="InterPro" id="IPR001264">
    <property type="entry name" value="Glyco_trans_51"/>
</dbReference>
<proteinExistence type="inferred from homology"/>
<dbReference type="Pfam" id="PF00905">
    <property type="entry name" value="Transpeptidase"/>
    <property type="match status" value="1"/>
</dbReference>
<evidence type="ECO:0000256" key="5">
    <source>
        <dbReference type="ARBA" id="ARBA00007739"/>
    </source>
</evidence>
<dbReference type="FunFam" id="1.10.3810.10:FF:000003">
    <property type="entry name" value="Penicillin-binding protein 1a"/>
    <property type="match status" value="1"/>
</dbReference>
<dbReference type="AlphaFoldDB" id="A0A974RYB2"/>
<dbReference type="InterPro" id="IPR036950">
    <property type="entry name" value="PBP_transglycosylase"/>
</dbReference>
<dbReference type="InterPro" id="IPR050396">
    <property type="entry name" value="Glycosyltr_51/Transpeptidase"/>
</dbReference>
<evidence type="ECO:0000256" key="2">
    <source>
        <dbReference type="ARBA" id="ARBA00004249"/>
    </source>
</evidence>
<dbReference type="NCBIfam" id="TIGR02074">
    <property type="entry name" value="PBP_1a_fam"/>
    <property type="match status" value="1"/>
</dbReference>